<dbReference type="Gene3D" id="2.60.40.420">
    <property type="entry name" value="Cupredoxins - blue copper proteins"/>
    <property type="match status" value="1"/>
</dbReference>
<accession>A0A917C264</accession>
<dbReference type="Pfam" id="PF13473">
    <property type="entry name" value="Cupredoxin_1"/>
    <property type="match status" value="1"/>
</dbReference>
<keyword evidence="1" id="KW-0812">Transmembrane</keyword>
<evidence type="ECO:0000259" key="2">
    <source>
        <dbReference type="Pfam" id="PF13473"/>
    </source>
</evidence>
<dbReference type="InterPro" id="IPR008972">
    <property type="entry name" value="Cupredoxin"/>
</dbReference>
<sequence>MTWDQILVTISSFFLIALIIKFFWMKPKNSQPNIAVTDGIQKQLIIVKGGYTPDTISVKKDIPVRLTFRREENASCSEMVVLPDFEKSEKLPEGKEINIDFTPSETGEFEFTCQMSMYRGKLLVSA</sequence>
<dbReference type="RefSeq" id="WP_188665363.1">
    <property type="nucleotide sequence ID" value="NZ_BMHV01000017.1"/>
</dbReference>
<name>A0A917C264_9PROT</name>
<keyword evidence="1" id="KW-0472">Membrane</keyword>
<reference evidence="3" key="2">
    <citation type="submission" date="2020-09" db="EMBL/GenBank/DDBJ databases">
        <authorList>
            <person name="Sun Q."/>
            <person name="Zhou Y."/>
        </authorList>
    </citation>
    <scope>NUCLEOTIDE SEQUENCE</scope>
    <source>
        <strain evidence="3">CGMCC 1.15254</strain>
    </source>
</reference>
<keyword evidence="1" id="KW-1133">Transmembrane helix</keyword>
<proteinExistence type="predicted"/>
<evidence type="ECO:0000313" key="4">
    <source>
        <dbReference type="Proteomes" id="UP000632498"/>
    </source>
</evidence>
<keyword evidence="4" id="KW-1185">Reference proteome</keyword>
<gene>
    <name evidence="3" type="ORF">GCM10011332_23590</name>
</gene>
<organism evidence="3 4">
    <name type="scientific">Terasakiella brassicae</name>
    <dbReference type="NCBI Taxonomy" id="1634917"/>
    <lineage>
        <taxon>Bacteria</taxon>
        <taxon>Pseudomonadati</taxon>
        <taxon>Pseudomonadota</taxon>
        <taxon>Alphaproteobacteria</taxon>
        <taxon>Rhodospirillales</taxon>
        <taxon>Terasakiellaceae</taxon>
        <taxon>Terasakiella</taxon>
    </lineage>
</organism>
<evidence type="ECO:0000313" key="3">
    <source>
        <dbReference type="EMBL" id="GGF68717.1"/>
    </source>
</evidence>
<comment type="caution">
    <text evidence="3">The sequence shown here is derived from an EMBL/GenBank/DDBJ whole genome shotgun (WGS) entry which is preliminary data.</text>
</comment>
<dbReference type="AlphaFoldDB" id="A0A917C264"/>
<dbReference type="Proteomes" id="UP000632498">
    <property type="component" value="Unassembled WGS sequence"/>
</dbReference>
<protein>
    <submittedName>
        <fullName evidence="3">ATPase</fullName>
    </submittedName>
</protein>
<reference evidence="3" key="1">
    <citation type="journal article" date="2014" name="Int. J. Syst. Evol. Microbiol.">
        <title>Complete genome sequence of Corynebacterium casei LMG S-19264T (=DSM 44701T), isolated from a smear-ripened cheese.</title>
        <authorList>
            <consortium name="US DOE Joint Genome Institute (JGI-PGF)"/>
            <person name="Walter F."/>
            <person name="Albersmeier A."/>
            <person name="Kalinowski J."/>
            <person name="Ruckert C."/>
        </authorList>
    </citation>
    <scope>NUCLEOTIDE SEQUENCE</scope>
    <source>
        <strain evidence="3">CGMCC 1.15254</strain>
    </source>
</reference>
<dbReference type="EMBL" id="BMHV01000017">
    <property type="protein sequence ID" value="GGF68717.1"/>
    <property type="molecule type" value="Genomic_DNA"/>
</dbReference>
<feature type="domain" description="EfeO-type cupredoxin-like" evidence="2">
    <location>
        <begin position="16"/>
        <end position="124"/>
    </location>
</feature>
<evidence type="ECO:0000256" key="1">
    <source>
        <dbReference type="SAM" id="Phobius"/>
    </source>
</evidence>
<feature type="transmembrane region" description="Helical" evidence="1">
    <location>
        <begin position="6"/>
        <end position="24"/>
    </location>
</feature>
<dbReference type="InterPro" id="IPR028096">
    <property type="entry name" value="EfeO_Cupredoxin"/>
</dbReference>
<dbReference type="SUPFAM" id="SSF49503">
    <property type="entry name" value="Cupredoxins"/>
    <property type="match status" value="1"/>
</dbReference>